<dbReference type="NCBIfam" id="TIGR00537">
    <property type="entry name" value="hemK_rel_arch"/>
    <property type="match status" value="1"/>
</dbReference>
<dbReference type="InterPro" id="IPR002052">
    <property type="entry name" value="DNA_methylase_N6_adenine_CS"/>
</dbReference>
<dbReference type="EMBL" id="CP032698">
    <property type="protein sequence ID" value="AYG78953.1"/>
    <property type="molecule type" value="Genomic_DNA"/>
</dbReference>
<proteinExistence type="inferred from homology"/>
<dbReference type="EC" id="2.1.1.222" evidence="6"/>
<organism evidence="6 7">
    <name type="scientific">Streptomyces hundungensis</name>
    <dbReference type="NCBI Taxonomy" id="1077946"/>
    <lineage>
        <taxon>Bacteria</taxon>
        <taxon>Bacillati</taxon>
        <taxon>Actinomycetota</taxon>
        <taxon>Actinomycetes</taxon>
        <taxon>Kitasatosporales</taxon>
        <taxon>Streptomycetaceae</taxon>
        <taxon>Streptomyces</taxon>
    </lineage>
</organism>
<dbReference type="PANTHER" id="PTHR45875:SF1">
    <property type="entry name" value="METHYLTRANSFERASE N6AMT1"/>
    <property type="match status" value="1"/>
</dbReference>
<evidence type="ECO:0000256" key="1">
    <source>
        <dbReference type="ARBA" id="ARBA00006149"/>
    </source>
</evidence>
<dbReference type="AlphaFoldDB" id="A0A387H9Q1"/>
<protein>
    <submittedName>
        <fullName evidence="6">Ubiquinone biosynthesis O-methyltransferase</fullName>
        <ecNumber evidence="6">2.1.1.222</ecNumber>
    </submittedName>
</protein>
<dbReference type="PANTHER" id="PTHR45875">
    <property type="entry name" value="METHYLTRANSFERASE N6AMT1"/>
    <property type="match status" value="1"/>
</dbReference>
<dbReference type="GO" id="GO:0102208">
    <property type="term" value="F:2-polyprenyl-6-hydroxyphenol methylase activity"/>
    <property type="evidence" value="ECO:0007669"/>
    <property type="project" value="UniProtKB-EC"/>
</dbReference>
<keyword evidence="4" id="KW-0949">S-adenosyl-L-methionine</keyword>
<evidence type="ECO:0000256" key="4">
    <source>
        <dbReference type="ARBA" id="ARBA00022691"/>
    </source>
</evidence>
<comment type="similarity">
    <text evidence="1">Belongs to the eukaryotic/archaeal PrmC-related family.</text>
</comment>
<keyword evidence="2 6" id="KW-0489">Methyltransferase</keyword>
<dbReference type="GO" id="GO:0035657">
    <property type="term" value="C:eRF1 methyltransferase complex"/>
    <property type="evidence" value="ECO:0007669"/>
    <property type="project" value="TreeGrafter"/>
</dbReference>
<dbReference type="GO" id="GO:0008276">
    <property type="term" value="F:protein methyltransferase activity"/>
    <property type="evidence" value="ECO:0007669"/>
    <property type="project" value="TreeGrafter"/>
</dbReference>
<dbReference type="GO" id="GO:0032259">
    <property type="term" value="P:methylation"/>
    <property type="evidence" value="ECO:0007669"/>
    <property type="project" value="UniProtKB-KW"/>
</dbReference>
<evidence type="ECO:0000256" key="3">
    <source>
        <dbReference type="ARBA" id="ARBA00022679"/>
    </source>
</evidence>
<evidence type="ECO:0000259" key="5">
    <source>
        <dbReference type="Pfam" id="PF05175"/>
    </source>
</evidence>
<dbReference type="InterPro" id="IPR007848">
    <property type="entry name" value="Small_mtfrase_dom"/>
</dbReference>
<keyword evidence="7" id="KW-1185">Reference proteome</keyword>
<sequence>MARLITPDAPPARFGAADRMWRLPGVYAPQEDTRLLADTLRREGSLAGMNVLDIGTGSGALALCAAHLGARVTALDVARRAVWSTRINAWRAGLSVDARRGSVEDLAGQRFDLILSNPPYVPAPHPLPPGRGAARAWDAGVDGRHVLDRLCETAPALLGPHGVFLVVQSALSGTEATVSRLEAAGMRAKVADRTLIPYGPVLRSRLDWLRDRRLVGPHDTMEELVVIRAEHT</sequence>
<dbReference type="RefSeq" id="WP_120720132.1">
    <property type="nucleotide sequence ID" value="NZ_CP032698.1"/>
</dbReference>
<dbReference type="InterPro" id="IPR004557">
    <property type="entry name" value="PrmC-related"/>
</dbReference>
<dbReference type="InterPro" id="IPR052190">
    <property type="entry name" value="Euk-Arch_PrmC-MTase"/>
</dbReference>
<evidence type="ECO:0000313" key="6">
    <source>
        <dbReference type="EMBL" id="AYG78953.1"/>
    </source>
</evidence>
<dbReference type="InterPro" id="IPR029063">
    <property type="entry name" value="SAM-dependent_MTases_sf"/>
</dbReference>
<keyword evidence="6" id="KW-0830">Ubiquinone</keyword>
<dbReference type="Gene3D" id="3.40.50.150">
    <property type="entry name" value="Vaccinia Virus protein VP39"/>
    <property type="match status" value="1"/>
</dbReference>
<dbReference type="GO" id="GO:0008170">
    <property type="term" value="F:N-methyltransferase activity"/>
    <property type="evidence" value="ECO:0007669"/>
    <property type="project" value="UniProtKB-ARBA"/>
</dbReference>
<evidence type="ECO:0000313" key="7">
    <source>
        <dbReference type="Proteomes" id="UP000271554"/>
    </source>
</evidence>
<dbReference type="Pfam" id="PF05175">
    <property type="entry name" value="MTS"/>
    <property type="match status" value="1"/>
</dbReference>
<dbReference type="GO" id="GO:0008757">
    <property type="term" value="F:S-adenosylmethionine-dependent methyltransferase activity"/>
    <property type="evidence" value="ECO:0007669"/>
    <property type="project" value="TreeGrafter"/>
</dbReference>
<accession>A0A387H9Q1</accession>
<evidence type="ECO:0000256" key="2">
    <source>
        <dbReference type="ARBA" id="ARBA00022603"/>
    </source>
</evidence>
<feature type="domain" description="Methyltransferase small" evidence="5">
    <location>
        <begin position="21"/>
        <end position="120"/>
    </location>
</feature>
<dbReference type="Proteomes" id="UP000271554">
    <property type="component" value="Chromosome"/>
</dbReference>
<name>A0A387H9Q1_9ACTN</name>
<dbReference type="SUPFAM" id="SSF53335">
    <property type="entry name" value="S-adenosyl-L-methionine-dependent methyltransferases"/>
    <property type="match status" value="1"/>
</dbReference>
<reference evidence="6 7" key="1">
    <citation type="submission" date="2018-10" db="EMBL/GenBank/DDBJ databases">
        <title>Relationship between Morphology and Antimicrobial Activity in Streptomyces.</title>
        <authorList>
            <person name="Kang H.J."/>
            <person name="Kim S.B."/>
        </authorList>
    </citation>
    <scope>NUCLEOTIDE SEQUENCE [LARGE SCALE GENOMIC DNA]</scope>
    <source>
        <strain evidence="6 7">BH38</strain>
    </source>
</reference>
<dbReference type="CDD" id="cd02440">
    <property type="entry name" value="AdoMet_MTases"/>
    <property type="match status" value="1"/>
</dbReference>
<keyword evidence="3 6" id="KW-0808">Transferase</keyword>
<dbReference type="PROSITE" id="PS00092">
    <property type="entry name" value="N6_MTASE"/>
    <property type="match status" value="1"/>
</dbReference>
<dbReference type="GO" id="GO:0003676">
    <property type="term" value="F:nucleic acid binding"/>
    <property type="evidence" value="ECO:0007669"/>
    <property type="project" value="InterPro"/>
</dbReference>
<dbReference type="OrthoDB" id="8746524at2"/>
<gene>
    <name evidence="6" type="primary">ubiG_3</name>
    <name evidence="6" type="ORF">DWB77_01062</name>
</gene>
<dbReference type="KEGG" id="shun:DWB77_01062"/>